<protein>
    <recommendedName>
        <fullName evidence="3">Pyridoxamine 5'-phosphate oxidase putative domain-containing protein</fullName>
    </recommendedName>
</protein>
<dbReference type="AlphaFoldDB" id="D1Z2N9"/>
<organism evidence="1 2">
    <name type="scientific">Methanocella paludicola (strain DSM 17711 / JCM 13418 / NBRC 101707 / SANAE)</name>
    <dbReference type="NCBI Taxonomy" id="304371"/>
    <lineage>
        <taxon>Archaea</taxon>
        <taxon>Methanobacteriati</taxon>
        <taxon>Methanobacteriota</taxon>
        <taxon>Stenosarchaea group</taxon>
        <taxon>Methanomicrobia</taxon>
        <taxon>Methanocellales</taxon>
        <taxon>Methanocellaceae</taxon>
        <taxon>Methanocella</taxon>
    </lineage>
</organism>
<dbReference type="Pfam" id="PF12900">
    <property type="entry name" value="Pyridox_ox_2"/>
    <property type="match status" value="1"/>
</dbReference>
<reference evidence="1 2" key="1">
    <citation type="journal article" date="2007" name="Appl. Environ. Microbiol.">
        <title>Isolation of key methanogens for global methane emission from rice paddy fields: a novel isolate affiliated with the clone cluster rice cluster I.</title>
        <authorList>
            <person name="Sakai S."/>
            <person name="Imachi H."/>
            <person name="Sekiguchi Y."/>
            <person name="Ohashi A."/>
            <person name="Harada H."/>
            <person name="Kamagata Y."/>
        </authorList>
    </citation>
    <scope>NUCLEOTIDE SEQUENCE [LARGE SCALE GENOMIC DNA]</scope>
    <source>
        <strain evidence="2">DSM 17711 / JCM 13418 / NBRC 101707 / SANAE</strain>
    </source>
</reference>
<evidence type="ECO:0000313" key="1">
    <source>
        <dbReference type="EMBL" id="BAI62961.1"/>
    </source>
</evidence>
<dbReference type="Proteomes" id="UP000001882">
    <property type="component" value="Chromosome"/>
</dbReference>
<dbReference type="InterPro" id="IPR024747">
    <property type="entry name" value="Pyridox_Oxase-rel"/>
</dbReference>
<evidence type="ECO:0000313" key="2">
    <source>
        <dbReference type="Proteomes" id="UP000001882"/>
    </source>
</evidence>
<evidence type="ECO:0008006" key="3">
    <source>
        <dbReference type="Google" id="ProtNLM"/>
    </source>
</evidence>
<dbReference type="GeneID" id="8682564"/>
<dbReference type="KEGG" id="mpd:MCP_2889"/>
<dbReference type="SUPFAM" id="SSF50475">
    <property type="entry name" value="FMN-binding split barrel"/>
    <property type="match status" value="1"/>
</dbReference>
<dbReference type="eggNOG" id="arCOG00520">
    <property type="taxonomic scope" value="Archaea"/>
</dbReference>
<dbReference type="STRING" id="304371.MCP_2889"/>
<keyword evidence="2" id="KW-1185">Reference proteome</keyword>
<sequence length="216" mass="23750">MDWKYFIIAIIMVLLGCAAILVPPLSRGSGTEAPALRVLKGNGTIEIADHQGYGSAQSSHREIVRLPAMSADEVERLLGSQKICRMALNDTPQPYIIAMDYIYLDGRLYFHFADYGRKMDLIRSDPHVTVEIDNFCEGTRDLYTITLMGQLEKVTDKMEGARVARALVDSAKTRGGVKNVAARHGLRSLDTGGLMSEPSTMYRLIVSDSIGLKSPG</sequence>
<name>D1Z2N9_METPS</name>
<dbReference type="InterPro" id="IPR012349">
    <property type="entry name" value="Split_barrel_FMN-bd"/>
</dbReference>
<dbReference type="Gene3D" id="2.30.110.10">
    <property type="entry name" value="Electron Transport, Fmn-binding Protein, Chain A"/>
    <property type="match status" value="1"/>
</dbReference>
<dbReference type="PROSITE" id="PS51257">
    <property type="entry name" value="PROKAR_LIPOPROTEIN"/>
    <property type="match status" value="1"/>
</dbReference>
<dbReference type="RefSeq" id="WP_012901631.1">
    <property type="nucleotide sequence ID" value="NC_013665.1"/>
</dbReference>
<proteinExistence type="predicted"/>
<dbReference type="InParanoid" id="D1Z2N9"/>
<gene>
    <name evidence="1" type="ordered locus">MCP_2889</name>
</gene>
<reference evidence="2" key="3">
    <citation type="journal article" date="2011" name="PLoS ONE">
        <title>Genome sequence of a mesophilic hydrogenotrophic methanogen Methanocella paludicola, the first cultivated representative of the order Methanocellales.</title>
        <authorList>
            <person name="Sakai S."/>
            <person name="Takaki Y."/>
            <person name="Shimamura S."/>
            <person name="Sekine M."/>
            <person name="Tajima T."/>
            <person name="Kosugi H."/>
            <person name="Ichikawa N."/>
            <person name="Tasumi E."/>
            <person name="Hiraki A.T."/>
            <person name="Shimizu A."/>
            <person name="Kato Y."/>
            <person name="Nishiko R."/>
            <person name="Mori K."/>
            <person name="Fujita N."/>
            <person name="Imachi H."/>
            <person name="Takai K."/>
        </authorList>
    </citation>
    <scope>NUCLEOTIDE SEQUENCE [LARGE SCALE GENOMIC DNA]</scope>
    <source>
        <strain evidence="2">DSM 17711 / JCM 13418 / NBRC 101707 / SANAE</strain>
    </source>
</reference>
<reference evidence="1 2" key="2">
    <citation type="journal article" date="2008" name="Int. J. Syst. Evol. Microbiol.">
        <title>Methanocella paludicola gen. nov., sp. nov., a methane-producing archaeon, the first isolate of the lineage 'Rice Cluster I', and proposal of the new archaeal order Methanocellales ord. nov.</title>
        <authorList>
            <person name="Sakai S."/>
            <person name="Imachi H."/>
            <person name="Hanada S."/>
            <person name="Ohashi A."/>
            <person name="Harada H."/>
            <person name="Kamagata Y."/>
        </authorList>
    </citation>
    <scope>NUCLEOTIDE SEQUENCE [LARGE SCALE GENOMIC DNA]</scope>
    <source>
        <strain evidence="2">DSM 17711 / JCM 13418 / NBRC 101707 / SANAE</strain>
    </source>
</reference>
<dbReference type="EMBL" id="AP011532">
    <property type="protein sequence ID" value="BAI62961.1"/>
    <property type="molecule type" value="Genomic_DNA"/>
</dbReference>
<accession>D1Z2N9</accession>